<protein>
    <submittedName>
        <fullName evidence="1">Uncharacterized protein</fullName>
    </submittedName>
</protein>
<evidence type="ECO:0000313" key="2">
    <source>
        <dbReference type="Proteomes" id="UP001359485"/>
    </source>
</evidence>
<dbReference type="Proteomes" id="UP001359485">
    <property type="component" value="Unassembled WGS sequence"/>
</dbReference>
<name>A0ABR1B6L8_POLSC</name>
<gene>
    <name evidence="1" type="ORF">RUM44_001049</name>
</gene>
<keyword evidence="2" id="KW-1185">Reference proteome</keyword>
<dbReference type="EMBL" id="JAWJWF010000003">
    <property type="protein sequence ID" value="KAK6635795.1"/>
    <property type="molecule type" value="Genomic_DNA"/>
</dbReference>
<comment type="caution">
    <text evidence="1">The sequence shown here is derived from an EMBL/GenBank/DDBJ whole genome shotgun (WGS) entry which is preliminary data.</text>
</comment>
<accession>A0ABR1B6L8</accession>
<sequence>MATPPDSPIEEGYFDIGTTRVFKHPTVALEDLCKQTKFSRHEIRVMYRGFKQVEEMIKESKNVISLTFDKEEEDDDDDDDDDENFALARQAVFTSFKFNLSAGSSRAVAHDAHRFLRH</sequence>
<organism evidence="1 2">
    <name type="scientific">Polyplax serrata</name>
    <name type="common">Common mouse louse</name>
    <dbReference type="NCBI Taxonomy" id="468196"/>
    <lineage>
        <taxon>Eukaryota</taxon>
        <taxon>Metazoa</taxon>
        <taxon>Ecdysozoa</taxon>
        <taxon>Arthropoda</taxon>
        <taxon>Hexapoda</taxon>
        <taxon>Insecta</taxon>
        <taxon>Pterygota</taxon>
        <taxon>Neoptera</taxon>
        <taxon>Paraneoptera</taxon>
        <taxon>Psocodea</taxon>
        <taxon>Troctomorpha</taxon>
        <taxon>Phthiraptera</taxon>
        <taxon>Anoplura</taxon>
        <taxon>Polyplacidae</taxon>
        <taxon>Polyplax</taxon>
    </lineage>
</organism>
<proteinExistence type="predicted"/>
<reference evidence="1 2" key="1">
    <citation type="submission" date="2023-09" db="EMBL/GenBank/DDBJ databases">
        <title>Genomes of two closely related lineages of the louse Polyplax serrata with different host specificities.</title>
        <authorList>
            <person name="Martinu J."/>
            <person name="Tarabai H."/>
            <person name="Stefka J."/>
            <person name="Hypsa V."/>
        </authorList>
    </citation>
    <scope>NUCLEOTIDE SEQUENCE [LARGE SCALE GENOMIC DNA]</scope>
    <source>
        <strain evidence="1">98ZLc_SE</strain>
    </source>
</reference>
<evidence type="ECO:0000313" key="1">
    <source>
        <dbReference type="EMBL" id="KAK6635795.1"/>
    </source>
</evidence>